<evidence type="ECO:0000313" key="4">
    <source>
        <dbReference type="Proteomes" id="UP001151760"/>
    </source>
</evidence>
<dbReference type="InterPro" id="IPR012337">
    <property type="entry name" value="RNaseH-like_sf"/>
</dbReference>
<evidence type="ECO:0000259" key="1">
    <source>
        <dbReference type="Pfam" id="PF13976"/>
    </source>
</evidence>
<sequence>MRKFLRALLLKWKANVMTIEEAKDFATLPLDELIGNRKVYEMILENDGVTSKTTNKKVKSLALKAKVAREQTSDDSDKCHFISECPKPKENKAFVRRAWSDSEDGVEPQNDATYLMVIDSQEVCLKSDLLLDDWIVDSGCTKNMTGNIILFPLYKACDGGNIVFGSNLKVKVIGGGNISHESITITNVEHVSDLDFNLISVGQLRDEDCVVSFTKVDCTISKNNKMLARGHRRNGLYTFKLGDNSKQQICLASMMDNSMLWNRRLGHANMCEFDKLQFGSFCEQHGMSYNLSGLFTSQSNEIVERTHNKLRKMIRAMLDE</sequence>
<comment type="caution">
    <text evidence="3">The sequence shown here is derived from an EMBL/GenBank/DDBJ whole genome shotgun (WGS) entry which is preliminary data.</text>
</comment>
<name>A0ABQ4XVV8_9ASTR</name>
<dbReference type="SUPFAM" id="SSF53098">
    <property type="entry name" value="Ribonuclease H-like"/>
    <property type="match status" value="1"/>
</dbReference>
<evidence type="ECO:0000313" key="3">
    <source>
        <dbReference type="EMBL" id="GJS68965.1"/>
    </source>
</evidence>
<dbReference type="Proteomes" id="UP001151760">
    <property type="component" value="Unassembled WGS sequence"/>
</dbReference>
<organism evidence="3 4">
    <name type="scientific">Tanacetum coccineum</name>
    <dbReference type="NCBI Taxonomy" id="301880"/>
    <lineage>
        <taxon>Eukaryota</taxon>
        <taxon>Viridiplantae</taxon>
        <taxon>Streptophyta</taxon>
        <taxon>Embryophyta</taxon>
        <taxon>Tracheophyta</taxon>
        <taxon>Spermatophyta</taxon>
        <taxon>Magnoliopsida</taxon>
        <taxon>eudicotyledons</taxon>
        <taxon>Gunneridae</taxon>
        <taxon>Pentapetalae</taxon>
        <taxon>asterids</taxon>
        <taxon>campanulids</taxon>
        <taxon>Asterales</taxon>
        <taxon>Asteraceae</taxon>
        <taxon>Asteroideae</taxon>
        <taxon>Anthemideae</taxon>
        <taxon>Anthemidinae</taxon>
        <taxon>Tanacetum</taxon>
    </lineage>
</organism>
<feature type="domain" description="GAG-pre-integrase" evidence="1">
    <location>
        <begin position="235"/>
        <end position="277"/>
    </location>
</feature>
<dbReference type="Gene3D" id="3.30.420.10">
    <property type="entry name" value="Ribonuclease H-like superfamily/Ribonuclease H"/>
    <property type="match status" value="1"/>
</dbReference>
<protein>
    <submittedName>
        <fullName evidence="3">Retrovirus-related pol polyprotein from transposon TNT 1-94</fullName>
    </submittedName>
</protein>
<dbReference type="Pfam" id="PF13976">
    <property type="entry name" value="gag_pre-integrs"/>
    <property type="match status" value="1"/>
</dbReference>
<keyword evidence="4" id="KW-1185">Reference proteome</keyword>
<evidence type="ECO:0000259" key="2">
    <source>
        <dbReference type="Pfam" id="PF22936"/>
    </source>
</evidence>
<feature type="domain" description="Retrovirus-related Pol polyprotein from transposon TNT 1-94-like beta-barrel" evidence="2">
    <location>
        <begin position="134"/>
        <end position="208"/>
    </location>
</feature>
<reference evidence="3" key="1">
    <citation type="journal article" date="2022" name="Int. J. Mol. Sci.">
        <title>Draft Genome of Tanacetum Coccineum: Genomic Comparison of Closely Related Tanacetum-Family Plants.</title>
        <authorList>
            <person name="Yamashiro T."/>
            <person name="Shiraishi A."/>
            <person name="Nakayama K."/>
            <person name="Satake H."/>
        </authorList>
    </citation>
    <scope>NUCLEOTIDE SEQUENCE</scope>
</reference>
<reference evidence="3" key="2">
    <citation type="submission" date="2022-01" db="EMBL/GenBank/DDBJ databases">
        <authorList>
            <person name="Yamashiro T."/>
            <person name="Shiraishi A."/>
            <person name="Satake H."/>
            <person name="Nakayama K."/>
        </authorList>
    </citation>
    <scope>NUCLEOTIDE SEQUENCE</scope>
</reference>
<dbReference type="InterPro" id="IPR025724">
    <property type="entry name" value="GAG-pre-integrase_dom"/>
</dbReference>
<dbReference type="EMBL" id="BQNB010009828">
    <property type="protein sequence ID" value="GJS68965.1"/>
    <property type="molecule type" value="Genomic_DNA"/>
</dbReference>
<accession>A0ABQ4XVV8</accession>
<dbReference type="Pfam" id="PF22936">
    <property type="entry name" value="Pol_BBD"/>
    <property type="match status" value="1"/>
</dbReference>
<gene>
    <name evidence="3" type="ORF">Tco_0683530</name>
</gene>
<dbReference type="InterPro" id="IPR054722">
    <property type="entry name" value="PolX-like_BBD"/>
</dbReference>
<dbReference type="InterPro" id="IPR036397">
    <property type="entry name" value="RNaseH_sf"/>
</dbReference>
<proteinExistence type="predicted"/>